<protein>
    <submittedName>
        <fullName evidence="8">Cytochrome P450</fullName>
    </submittedName>
</protein>
<evidence type="ECO:0000313" key="8">
    <source>
        <dbReference type="EMBL" id="MBB5817395.1"/>
    </source>
</evidence>
<name>A0A7W9IAY4_9ACTN</name>
<dbReference type="PANTHER" id="PTHR46696:SF1">
    <property type="entry name" value="CYTOCHROME P450 YJIB-RELATED"/>
    <property type="match status" value="1"/>
</dbReference>
<dbReference type="InterPro" id="IPR036396">
    <property type="entry name" value="Cyt_P450_sf"/>
</dbReference>
<dbReference type="PANTHER" id="PTHR46696">
    <property type="entry name" value="P450, PUTATIVE (EUROFUNG)-RELATED"/>
    <property type="match status" value="1"/>
</dbReference>
<dbReference type="PROSITE" id="PS00086">
    <property type="entry name" value="CYTOCHROME_P450"/>
    <property type="match status" value="1"/>
</dbReference>
<evidence type="ECO:0000256" key="6">
    <source>
        <dbReference type="ARBA" id="ARBA00023033"/>
    </source>
</evidence>
<evidence type="ECO:0000256" key="3">
    <source>
        <dbReference type="ARBA" id="ARBA00022723"/>
    </source>
</evidence>
<dbReference type="GO" id="GO:0020037">
    <property type="term" value="F:heme binding"/>
    <property type="evidence" value="ECO:0007669"/>
    <property type="project" value="InterPro"/>
</dbReference>
<evidence type="ECO:0000256" key="2">
    <source>
        <dbReference type="ARBA" id="ARBA00022617"/>
    </source>
</evidence>
<evidence type="ECO:0000256" key="4">
    <source>
        <dbReference type="ARBA" id="ARBA00023002"/>
    </source>
</evidence>
<dbReference type="AlphaFoldDB" id="A0A7W9IAY4"/>
<dbReference type="GO" id="GO:0004497">
    <property type="term" value="F:monooxygenase activity"/>
    <property type="evidence" value="ECO:0007669"/>
    <property type="project" value="UniProtKB-KW"/>
</dbReference>
<keyword evidence="2 7" id="KW-0349">Heme</keyword>
<gene>
    <name evidence="8" type="ORF">F4562_000457</name>
</gene>
<dbReference type="SUPFAM" id="SSF48264">
    <property type="entry name" value="Cytochrome P450"/>
    <property type="match status" value="1"/>
</dbReference>
<dbReference type="GO" id="GO:0016705">
    <property type="term" value="F:oxidoreductase activity, acting on paired donors, with incorporation or reduction of molecular oxygen"/>
    <property type="evidence" value="ECO:0007669"/>
    <property type="project" value="InterPro"/>
</dbReference>
<evidence type="ECO:0000256" key="1">
    <source>
        <dbReference type="ARBA" id="ARBA00010617"/>
    </source>
</evidence>
<evidence type="ECO:0000256" key="7">
    <source>
        <dbReference type="RuleBase" id="RU000461"/>
    </source>
</evidence>
<keyword evidence="6 7" id="KW-0503">Monooxygenase</keyword>
<keyword evidence="5 7" id="KW-0408">Iron</keyword>
<accession>A0A7W9IAY4</accession>
<dbReference type="RefSeq" id="WP_311733915.1">
    <property type="nucleotide sequence ID" value="NZ_JACHWA010000002.1"/>
</dbReference>
<evidence type="ECO:0000313" key="9">
    <source>
        <dbReference type="Proteomes" id="UP000540685"/>
    </source>
</evidence>
<reference evidence="8 9" key="1">
    <citation type="submission" date="2020-08" db="EMBL/GenBank/DDBJ databases">
        <title>Sequencing the genomes of 1000 actinobacteria strains.</title>
        <authorList>
            <person name="Klenk H.-P."/>
        </authorList>
    </citation>
    <scope>NUCLEOTIDE SEQUENCE [LARGE SCALE GENOMIC DNA]</scope>
    <source>
        <strain evidence="8 9">DSM 46887</strain>
    </source>
</reference>
<dbReference type="CDD" id="cd11029">
    <property type="entry name" value="CYP107-like"/>
    <property type="match status" value="1"/>
</dbReference>
<keyword evidence="9" id="KW-1185">Reference proteome</keyword>
<dbReference type="InterPro" id="IPR002397">
    <property type="entry name" value="Cyt_P450_B"/>
</dbReference>
<keyword evidence="3 7" id="KW-0479">Metal-binding</keyword>
<keyword evidence="4 7" id="KW-0560">Oxidoreductase</keyword>
<dbReference type="FunFam" id="1.10.630.10:FF:000018">
    <property type="entry name" value="Cytochrome P450 monooxygenase"/>
    <property type="match status" value="1"/>
</dbReference>
<dbReference type="PRINTS" id="PR00359">
    <property type="entry name" value="BP450"/>
</dbReference>
<dbReference type="Gene3D" id="1.10.630.10">
    <property type="entry name" value="Cytochrome P450"/>
    <property type="match status" value="1"/>
</dbReference>
<dbReference type="InterPro" id="IPR001128">
    <property type="entry name" value="Cyt_P450"/>
</dbReference>
<dbReference type="EMBL" id="JACHMP010000001">
    <property type="protein sequence ID" value="MBB5817395.1"/>
    <property type="molecule type" value="Genomic_DNA"/>
</dbReference>
<comment type="similarity">
    <text evidence="1 7">Belongs to the cytochrome P450 family.</text>
</comment>
<organism evidence="8 9">
    <name type="scientific">Streptosporangium becharense</name>
    <dbReference type="NCBI Taxonomy" id="1816182"/>
    <lineage>
        <taxon>Bacteria</taxon>
        <taxon>Bacillati</taxon>
        <taxon>Actinomycetota</taxon>
        <taxon>Actinomycetes</taxon>
        <taxon>Streptosporangiales</taxon>
        <taxon>Streptosporangiaceae</taxon>
        <taxon>Streptosporangium</taxon>
    </lineage>
</organism>
<proteinExistence type="inferred from homology"/>
<evidence type="ECO:0000256" key="5">
    <source>
        <dbReference type="ARBA" id="ARBA00023004"/>
    </source>
</evidence>
<sequence length="406" mass="45094">MSTSPIGMSGPPVEPFAPEFYQDPHPTYAWLRKHRPVHPVQFPGVRVWLVTRYEDVRALYNDPRMSVNQETANTDFHTAGMAYGAGTEMGHSLLFKDPPDHTRMRTLASKVFSARRIAGWRDTVERITDQLLDDVAPHQRVDLLGVFCYPLPIMVIGEVLGIPGNDHRKLRQWMDPLVGLSREEALAGTKSLMAYVREIITVKRADPSDDVISALIAARDGDRKLTEDELVGNVFGLISAGFETTANLIGNGVLALLDHPDQLRLLRENPPLMDSAMEEILRYDGPTATTIFRFPTEDVRVGGVVIPAGEPILMALGAANRDPEVFDDPDALDIRRGDNAHISFGRGIHHCLGAALARLEGKTALRTLLRRYPDISLAVSRQQIRYKPAVIVRGLEELPVVLQPSR</sequence>
<dbReference type="Proteomes" id="UP000540685">
    <property type="component" value="Unassembled WGS sequence"/>
</dbReference>
<dbReference type="InterPro" id="IPR017972">
    <property type="entry name" value="Cyt_P450_CS"/>
</dbReference>
<dbReference type="GO" id="GO:0005506">
    <property type="term" value="F:iron ion binding"/>
    <property type="evidence" value="ECO:0007669"/>
    <property type="project" value="InterPro"/>
</dbReference>
<dbReference type="Pfam" id="PF00067">
    <property type="entry name" value="p450"/>
    <property type="match status" value="1"/>
</dbReference>
<comment type="caution">
    <text evidence="8">The sequence shown here is derived from an EMBL/GenBank/DDBJ whole genome shotgun (WGS) entry which is preliminary data.</text>
</comment>